<dbReference type="Gene3D" id="3.40.50.720">
    <property type="entry name" value="NAD(P)-binding Rossmann-like Domain"/>
    <property type="match status" value="1"/>
</dbReference>
<sequence length="148" mass="16608">MDQIVQGDPNSVMSRLVKIIFLTQLKPTTSTQFVACSDIGAIAALALRNRERYIGQVIDIAGDKLSPRDMADGWREVFGEEMRPKLMGGNALAWATRAGMVEFRTMFKFFNSSEGGWNVDIPALRAQYPELKDRKTFLRTEVQNTTSS</sequence>
<evidence type="ECO:0000313" key="2">
    <source>
        <dbReference type="Proteomes" id="UP001215280"/>
    </source>
</evidence>
<reference evidence="1" key="1">
    <citation type="submission" date="2023-03" db="EMBL/GenBank/DDBJ databases">
        <title>Massive genome expansion in bonnet fungi (Mycena s.s.) driven by repeated elements and novel gene families across ecological guilds.</title>
        <authorList>
            <consortium name="Lawrence Berkeley National Laboratory"/>
            <person name="Harder C.B."/>
            <person name="Miyauchi S."/>
            <person name="Viragh M."/>
            <person name="Kuo A."/>
            <person name="Thoen E."/>
            <person name="Andreopoulos B."/>
            <person name="Lu D."/>
            <person name="Skrede I."/>
            <person name="Drula E."/>
            <person name="Henrissat B."/>
            <person name="Morin E."/>
            <person name="Kohler A."/>
            <person name="Barry K."/>
            <person name="LaButti K."/>
            <person name="Morin E."/>
            <person name="Salamov A."/>
            <person name="Lipzen A."/>
            <person name="Mereny Z."/>
            <person name="Hegedus B."/>
            <person name="Baldrian P."/>
            <person name="Stursova M."/>
            <person name="Weitz H."/>
            <person name="Taylor A."/>
            <person name="Grigoriev I.V."/>
            <person name="Nagy L.G."/>
            <person name="Martin F."/>
            <person name="Kauserud H."/>
        </authorList>
    </citation>
    <scope>NUCLEOTIDE SEQUENCE</scope>
    <source>
        <strain evidence="1">CBHHK188m</strain>
    </source>
</reference>
<evidence type="ECO:0008006" key="3">
    <source>
        <dbReference type="Google" id="ProtNLM"/>
    </source>
</evidence>
<organism evidence="1 2">
    <name type="scientific">Mycena maculata</name>
    <dbReference type="NCBI Taxonomy" id="230809"/>
    <lineage>
        <taxon>Eukaryota</taxon>
        <taxon>Fungi</taxon>
        <taxon>Dikarya</taxon>
        <taxon>Basidiomycota</taxon>
        <taxon>Agaricomycotina</taxon>
        <taxon>Agaricomycetes</taxon>
        <taxon>Agaricomycetidae</taxon>
        <taxon>Agaricales</taxon>
        <taxon>Marasmiineae</taxon>
        <taxon>Mycenaceae</taxon>
        <taxon>Mycena</taxon>
    </lineage>
</organism>
<dbReference type="AlphaFoldDB" id="A0AAD7IXW4"/>
<name>A0AAD7IXW4_9AGAR</name>
<proteinExistence type="predicted"/>
<dbReference type="SUPFAM" id="SSF51735">
    <property type="entry name" value="NAD(P)-binding Rossmann-fold domains"/>
    <property type="match status" value="1"/>
</dbReference>
<comment type="caution">
    <text evidence="1">The sequence shown here is derived from an EMBL/GenBank/DDBJ whole genome shotgun (WGS) entry which is preliminary data.</text>
</comment>
<keyword evidence="2" id="KW-1185">Reference proteome</keyword>
<dbReference type="InterPro" id="IPR036291">
    <property type="entry name" value="NAD(P)-bd_dom_sf"/>
</dbReference>
<accession>A0AAD7IXW4</accession>
<gene>
    <name evidence="1" type="ORF">DFH07DRAFT_825135</name>
</gene>
<dbReference type="EMBL" id="JARJLG010000073">
    <property type="protein sequence ID" value="KAJ7752836.1"/>
    <property type="molecule type" value="Genomic_DNA"/>
</dbReference>
<protein>
    <recommendedName>
        <fullName evidence="3">NmrA-like domain-containing protein</fullName>
    </recommendedName>
</protein>
<evidence type="ECO:0000313" key="1">
    <source>
        <dbReference type="EMBL" id="KAJ7752836.1"/>
    </source>
</evidence>
<dbReference type="Proteomes" id="UP001215280">
    <property type="component" value="Unassembled WGS sequence"/>
</dbReference>